<organism evidence="10 11">
    <name type="scientific">Mycolicibacterium iranicum</name>
    <name type="common">Mycobacterium iranicum</name>
    <dbReference type="NCBI Taxonomy" id="912594"/>
    <lineage>
        <taxon>Bacteria</taxon>
        <taxon>Bacillati</taxon>
        <taxon>Actinomycetota</taxon>
        <taxon>Actinomycetes</taxon>
        <taxon>Mycobacteriales</taxon>
        <taxon>Mycobacteriaceae</taxon>
        <taxon>Mycolicibacterium</taxon>
    </lineage>
</organism>
<evidence type="ECO:0000256" key="8">
    <source>
        <dbReference type="SAM" id="MobiDB-lite"/>
    </source>
</evidence>
<dbReference type="PANTHER" id="PTHR30151:SF0">
    <property type="entry name" value="ABC TRANSPORTER PERMEASE PROTEIN MJ0413-RELATED"/>
    <property type="match status" value="1"/>
</dbReference>
<evidence type="ECO:0000256" key="1">
    <source>
        <dbReference type="ARBA" id="ARBA00004651"/>
    </source>
</evidence>
<evidence type="ECO:0000259" key="9">
    <source>
        <dbReference type="PROSITE" id="PS50928"/>
    </source>
</evidence>
<evidence type="ECO:0000256" key="6">
    <source>
        <dbReference type="ARBA" id="ARBA00023136"/>
    </source>
</evidence>
<keyword evidence="3" id="KW-1003">Cell membrane</keyword>
<comment type="subcellular location">
    <subcellularLocation>
        <location evidence="1 7">Cell membrane</location>
        <topology evidence="1 7">Multi-pass membrane protein</topology>
    </subcellularLocation>
</comment>
<feature type="transmembrane region" description="Helical" evidence="7">
    <location>
        <begin position="130"/>
        <end position="149"/>
    </location>
</feature>
<gene>
    <name evidence="10" type="ORF">A4X20_09675</name>
</gene>
<comment type="caution">
    <text evidence="10">The sequence shown here is derived from an EMBL/GenBank/DDBJ whole genome shotgun (WGS) entry which is preliminary data.</text>
</comment>
<feature type="transmembrane region" description="Helical" evidence="7">
    <location>
        <begin position="12"/>
        <end position="32"/>
    </location>
</feature>
<evidence type="ECO:0000313" key="10">
    <source>
        <dbReference type="EMBL" id="OAN30129.1"/>
    </source>
</evidence>
<keyword evidence="4 7" id="KW-0812">Transmembrane</keyword>
<dbReference type="InterPro" id="IPR000515">
    <property type="entry name" value="MetI-like"/>
</dbReference>
<feature type="compositionally biased region" description="Basic residues" evidence="8">
    <location>
        <begin position="262"/>
        <end position="271"/>
    </location>
</feature>
<dbReference type="PROSITE" id="PS50928">
    <property type="entry name" value="ABC_TM1"/>
    <property type="match status" value="1"/>
</dbReference>
<evidence type="ECO:0000256" key="2">
    <source>
        <dbReference type="ARBA" id="ARBA00022448"/>
    </source>
</evidence>
<feature type="transmembrane region" description="Helical" evidence="7">
    <location>
        <begin position="102"/>
        <end position="124"/>
    </location>
</feature>
<dbReference type="GO" id="GO:0055085">
    <property type="term" value="P:transmembrane transport"/>
    <property type="evidence" value="ECO:0007669"/>
    <property type="project" value="InterPro"/>
</dbReference>
<evidence type="ECO:0000256" key="4">
    <source>
        <dbReference type="ARBA" id="ARBA00022692"/>
    </source>
</evidence>
<keyword evidence="5 7" id="KW-1133">Transmembrane helix</keyword>
<dbReference type="PANTHER" id="PTHR30151">
    <property type="entry name" value="ALKANE SULFONATE ABC TRANSPORTER-RELATED, MEMBRANE SUBUNIT"/>
    <property type="match status" value="1"/>
</dbReference>
<keyword evidence="2 7" id="KW-0813">Transport</keyword>
<feature type="region of interest" description="Disordered" evidence="8">
    <location>
        <begin position="261"/>
        <end position="286"/>
    </location>
</feature>
<accession>A0A178LHW9</accession>
<feature type="transmembrane region" description="Helical" evidence="7">
    <location>
        <begin position="170"/>
        <end position="191"/>
    </location>
</feature>
<dbReference type="Proteomes" id="UP000078396">
    <property type="component" value="Unassembled WGS sequence"/>
</dbReference>
<name>A0A178LHW9_MYCIR</name>
<sequence length="300" mass="33006">MKAPSARTRRSLAAQFYSLLGVVALVGVWAYAATRMEPYVLPAPWTVASRMWELIATGDVLHNFLMSFWRAVLGWGIAVVAGSVIGFLMGRYRYARSFFHDLIYLAANVPLIVYAIVAIVVFGISGMGPTSVVVLFVLPSIALNVAAGMMSVDQDLVGMSKAFNRSRFQLLKHVLIPTVTPFAFAGGRVSFADSWKLAALVETFGGDSGVGYQISRSYHLFSVRDLLAWMGFFVIFVVLVERLVLVNVEHRLFRWRNEAPPRQRRRDRRRGPVTDPKPVAGGEVGADLLVDGAARRGVGA</sequence>
<reference evidence="10 11" key="1">
    <citation type="submission" date="2016-04" db="EMBL/GenBank/DDBJ databases">
        <title>Draft Genome Sequences of Staphylococcus capitis Strain H36, S. capitis Strain H65, S. cohnii Strain H62, S. hominis Strain H69, Mycobacterium iranicum Strain H39, Plantibacter sp. Strain H53, Pseudomonas oryzihabitans Strain H72, and Microbacterium sp. Strain H83, isolated from residential settings.</title>
        <authorList>
            <person name="Lymperopoulou D."/>
            <person name="Adams R.I."/>
            <person name="Lindow S."/>
            <person name="Coil D.A."/>
            <person name="Jospin G."/>
            <person name="Eisen J.A."/>
        </authorList>
    </citation>
    <scope>NUCLEOTIDE SEQUENCE [LARGE SCALE GENOMIC DNA]</scope>
    <source>
        <strain evidence="10 11">H39</strain>
    </source>
</reference>
<evidence type="ECO:0000313" key="11">
    <source>
        <dbReference type="Proteomes" id="UP000078396"/>
    </source>
</evidence>
<proteinExistence type="inferred from homology"/>
<evidence type="ECO:0000256" key="5">
    <source>
        <dbReference type="ARBA" id="ARBA00022989"/>
    </source>
</evidence>
<dbReference type="AlphaFoldDB" id="A0A178LHW9"/>
<keyword evidence="6 7" id="KW-0472">Membrane</keyword>
<dbReference type="SUPFAM" id="SSF161098">
    <property type="entry name" value="MetI-like"/>
    <property type="match status" value="1"/>
</dbReference>
<feature type="domain" description="ABC transmembrane type-1" evidence="9">
    <location>
        <begin position="64"/>
        <end position="245"/>
    </location>
</feature>
<feature type="transmembrane region" description="Helical" evidence="7">
    <location>
        <begin position="226"/>
        <end position="246"/>
    </location>
</feature>
<dbReference type="Gene3D" id="1.10.3720.10">
    <property type="entry name" value="MetI-like"/>
    <property type="match status" value="1"/>
</dbReference>
<protein>
    <recommendedName>
        <fullName evidence="9">ABC transmembrane type-1 domain-containing protein</fullName>
    </recommendedName>
</protein>
<comment type="similarity">
    <text evidence="7">Belongs to the binding-protein-dependent transport system permease family.</text>
</comment>
<dbReference type="EMBL" id="LWCS01000065">
    <property type="protein sequence ID" value="OAN30129.1"/>
    <property type="molecule type" value="Genomic_DNA"/>
</dbReference>
<evidence type="ECO:0000256" key="7">
    <source>
        <dbReference type="RuleBase" id="RU363032"/>
    </source>
</evidence>
<dbReference type="GO" id="GO:0005886">
    <property type="term" value="C:plasma membrane"/>
    <property type="evidence" value="ECO:0007669"/>
    <property type="project" value="UniProtKB-SubCell"/>
</dbReference>
<dbReference type="Pfam" id="PF00528">
    <property type="entry name" value="BPD_transp_1"/>
    <property type="match status" value="1"/>
</dbReference>
<dbReference type="InterPro" id="IPR035906">
    <property type="entry name" value="MetI-like_sf"/>
</dbReference>
<feature type="transmembrane region" description="Helical" evidence="7">
    <location>
        <begin position="68"/>
        <end position="90"/>
    </location>
</feature>
<dbReference type="CDD" id="cd06261">
    <property type="entry name" value="TM_PBP2"/>
    <property type="match status" value="1"/>
</dbReference>
<evidence type="ECO:0000256" key="3">
    <source>
        <dbReference type="ARBA" id="ARBA00022475"/>
    </source>
</evidence>